<evidence type="ECO:0000313" key="1">
    <source>
        <dbReference type="EMBL" id="AUN99007.1"/>
    </source>
</evidence>
<gene>
    <name evidence="1" type="ORF">C0V70_13025</name>
</gene>
<dbReference type="OrthoDB" id="5495954at2"/>
<dbReference type="Gene3D" id="3.10.620.30">
    <property type="match status" value="1"/>
</dbReference>
<accession>A0A2K9NU38</accession>
<dbReference type="EMBL" id="CP025704">
    <property type="protein sequence ID" value="AUN99007.1"/>
    <property type="molecule type" value="Genomic_DNA"/>
</dbReference>
<name>A0A2K9NU38_BACTC</name>
<dbReference type="Pfam" id="PF18626">
    <property type="entry name" value="Gln_deamidase_2"/>
    <property type="match status" value="1"/>
</dbReference>
<dbReference type="RefSeq" id="WP_102244298.1">
    <property type="nucleotide sequence ID" value="NZ_CP025704.1"/>
</dbReference>
<keyword evidence="2" id="KW-1185">Reference proteome</keyword>
<dbReference type="KEGG" id="bsto:C0V70_13025"/>
<evidence type="ECO:0000313" key="2">
    <source>
        <dbReference type="Proteomes" id="UP000235584"/>
    </source>
</evidence>
<reference evidence="1 2" key="1">
    <citation type="submission" date="2018-01" db="EMBL/GenBank/DDBJ databases">
        <title>Complete genome sequence of Bacteriovorax stolpii DSM12778.</title>
        <authorList>
            <person name="Tang B."/>
            <person name="Chang J."/>
        </authorList>
    </citation>
    <scope>NUCLEOTIDE SEQUENCE [LARGE SCALE GENOMIC DNA]</scope>
    <source>
        <strain evidence="1 2">DSM 12778</strain>
    </source>
</reference>
<protein>
    <submittedName>
        <fullName evidence="1">Uncharacterized protein</fullName>
    </submittedName>
</protein>
<organism evidence="1 2">
    <name type="scientific">Bacteriovorax stolpii</name>
    <name type="common">Bdellovibrio stolpii</name>
    <dbReference type="NCBI Taxonomy" id="960"/>
    <lineage>
        <taxon>Bacteria</taxon>
        <taxon>Pseudomonadati</taxon>
        <taxon>Bdellovibrionota</taxon>
        <taxon>Bacteriovoracia</taxon>
        <taxon>Bacteriovoracales</taxon>
        <taxon>Bacteriovoracaceae</taxon>
        <taxon>Bacteriovorax</taxon>
    </lineage>
</organism>
<dbReference type="Proteomes" id="UP000235584">
    <property type="component" value="Chromosome"/>
</dbReference>
<dbReference type="AlphaFoldDB" id="A0A2K9NU38"/>
<proteinExistence type="predicted"/>
<dbReference type="InterPro" id="IPR041325">
    <property type="entry name" value="Gln_deamidase_2"/>
</dbReference>
<sequence length="548" mass="61012">MRKLCAGLFVICYFVLNAVVHGATIEIEGRALDCPKDSAGVFVCQKDAEKILVVDTGYGFSAVTKSGSKYPIVKLVDKVSDGTRVLFEASDYLRSKAPDSKAKRISDTKAVISSLKGVKHPLALELVADAKEYLKNNKGGEKELNLTIGNEKEAYQCRMGETRKLSQAETKLDELYGNVKCEYYSCQKPGSDEKVLAFLPTDNSFQGPSVLKMKEGQAQLVVGDFKATGKDGVTYLEEQKSTGDEELYDPRLLKADIDPSLMVPSKYEASKSSFNYLTNLNENNFTADAEGLCSSNDIKDLFSLQKKIGKEMRDHLSEAELVEYLKMVDGSISSYYVDKKKGQSLGCLYQGKIVDNSVIQNFDHLKDISIPKPVTKYLTEEEVQKLFTDAKNMKDIPFGYKYDGCYARAHIMSRRFEQMGIAAQKVWIKGDLKVPGTDIEWNYHVAPVVEVKKKDGTIEKYVIDPSLTEKAVTVDQWVAKMDRGYKGPIMKTTYPFPLNGGSFDRTVVAISSSEPFAPMDMPITEEQKMGHATQVLKEFSEVLASRGK</sequence>